<evidence type="ECO:0000256" key="2">
    <source>
        <dbReference type="ARBA" id="ARBA00005262"/>
    </source>
</evidence>
<dbReference type="PANTHER" id="PTHR43663:SF1">
    <property type="entry name" value="CHROMATE TRANSPORTER"/>
    <property type="match status" value="1"/>
</dbReference>
<feature type="transmembrane region" description="Helical" evidence="7">
    <location>
        <begin position="196"/>
        <end position="215"/>
    </location>
</feature>
<dbReference type="Pfam" id="PF02417">
    <property type="entry name" value="Chromate_transp"/>
    <property type="match status" value="1"/>
</dbReference>
<evidence type="ECO:0000256" key="4">
    <source>
        <dbReference type="ARBA" id="ARBA00022692"/>
    </source>
</evidence>
<dbReference type="AlphaFoldDB" id="A0A7M2RJV6"/>
<dbReference type="InterPro" id="IPR052518">
    <property type="entry name" value="CHR_Transporter"/>
</dbReference>
<accession>A0A7M2RJV6</accession>
<keyword evidence="6 7" id="KW-0472">Membrane</keyword>
<evidence type="ECO:0000256" key="1">
    <source>
        <dbReference type="ARBA" id="ARBA00004651"/>
    </source>
</evidence>
<feature type="transmembrane region" description="Helical" evidence="7">
    <location>
        <begin position="6"/>
        <end position="29"/>
    </location>
</feature>
<dbReference type="Proteomes" id="UP000593601">
    <property type="component" value="Chromosome"/>
</dbReference>
<sequence>MKKLLSIFEVFFKIGLFTFGGGLEMLPLFKRELVEKHHWITEDELMDMISISQSVPGSLTINSAAFLGRTMEGIKGAVFAILGAALAPMLCIALVVVIEPLIDGNIYVDHFFTGVRAAVVGLILSALLDLRSHVLQSKADLVIMAGSFGAMQVFDINFVYIIACGVLCSLFLYFLANKNKVGTAIILGSNLVISAINYKTAYVFWGIFALSYICYRYDRFQIRKKIENKNIEQEEKNPHVALKGEEANANT</sequence>
<dbReference type="GO" id="GO:0005886">
    <property type="term" value="C:plasma membrane"/>
    <property type="evidence" value="ECO:0007669"/>
    <property type="project" value="UniProtKB-SubCell"/>
</dbReference>
<gene>
    <name evidence="8" type="ORF">INP51_01240</name>
</gene>
<comment type="subcellular location">
    <subcellularLocation>
        <location evidence="1">Cell membrane</location>
        <topology evidence="1">Multi-pass membrane protein</topology>
    </subcellularLocation>
</comment>
<feature type="transmembrane region" description="Helical" evidence="7">
    <location>
        <begin position="158"/>
        <end position="176"/>
    </location>
</feature>
<keyword evidence="4 7" id="KW-0812">Transmembrane</keyword>
<dbReference type="GO" id="GO:0015109">
    <property type="term" value="F:chromate transmembrane transporter activity"/>
    <property type="evidence" value="ECO:0007669"/>
    <property type="project" value="InterPro"/>
</dbReference>
<comment type="similarity">
    <text evidence="2">Belongs to the chromate ion transporter (CHR) (TC 2.A.51) family.</text>
</comment>
<proteinExistence type="inferred from homology"/>
<feature type="transmembrane region" description="Helical" evidence="7">
    <location>
        <begin position="77"/>
        <end position="98"/>
    </location>
</feature>
<evidence type="ECO:0000256" key="6">
    <source>
        <dbReference type="ARBA" id="ARBA00023136"/>
    </source>
</evidence>
<dbReference type="EMBL" id="CP063304">
    <property type="protein sequence ID" value="QOV19632.1"/>
    <property type="molecule type" value="Genomic_DNA"/>
</dbReference>
<organism evidence="8 9">
    <name type="scientific">Blautia liquoris</name>
    <dbReference type="NCBI Taxonomy" id="2779518"/>
    <lineage>
        <taxon>Bacteria</taxon>
        <taxon>Bacillati</taxon>
        <taxon>Bacillota</taxon>
        <taxon>Clostridia</taxon>
        <taxon>Lachnospirales</taxon>
        <taxon>Lachnospiraceae</taxon>
        <taxon>Blautia</taxon>
    </lineage>
</organism>
<dbReference type="RefSeq" id="WP_193735952.1">
    <property type="nucleotide sequence ID" value="NZ_CP063304.1"/>
</dbReference>
<evidence type="ECO:0000256" key="3">
    <source>
        <dbReference type="ARBA" id="ARBA00022475"/>
    </source>
</evidence>
<dbReference type="PANTHER" id="PTHR43663">
    <property type="entry name" value="CHROMATE TRANSPORT PROTEIN-RELATED"/>
    <property type="match status" value="1"/>
</dbReference>
<evidence type="ECO:0000313" key="8">
    <source>
        <dbReference type="EMBL" id="QOV19632.1"/>
    </source>
</evidence>
<evidence type="ECO:0000313" key="9">
    <source>
        <dbReference type="Proteomes" id="UP000593601"/>
    </source>
</evidence>
<keyword evidence="5 7" id="KW-1133">Transmembrane helix</keyword>
<feature type="transmembrane region" description="Helical" evidence="7">
    <location>
        <begin position="110"/>
        <end position="128"/>
    </location>
</feature>
<evidence type="ECO:0000256" key="5">
    <source>
        <dbReference type="ARBA" id="ARBA00022989"/>
    </source>
</evidence>
<keyword evidence="3" id="KW-1003">Cell membrane</keyword>
<name>A0A7M2RJV6_9FIRM</name>
<evidence type="ECO:0000256" key="7">
    <source>
        <dbReference type="SAM" id="Phobius"/>
    </source>
</evidence>
<protein>
    <submittedName>
        <fullName evidence="8">Chromate transporter</fullName>
    </submittedName>
</protein>
<keyword evidence="9" id="KW-1185">Reference proteome</keyword>
<dbReference type="InterPro" id="IPR003370">
    <property type="entry name" value="Chromate_transpt"/>
</dbReference>
<reference evidence="8 9" key="1">
    <citation type="submission" date="2020-10" db="EMBL/GenBank/DDBJ databases">
        <title>Blautia liquoris sp.nov., isolated from the mud in a fermentation cellar used for the production of Chinese strong-flavoured liquor.</title>
        <authorList>
            <person name="Lu L."/>
        </authorList>
    </citation>
    <scope>NUCLEOTIDE SEQUENCE [LARGE SCALE GENOMIC DNA]</scope>
    <source>
        <strain evidence="8 9">LZLJ-3</strain>
    </source>
</reference>
<dbReference type="KEGG" id="bliq:INP51_01240"/>